<dbReference type="EMBL" id="ASPP01004895">
    <property type="protein sequence ID" value="ETO31487.1"/>
    <property type="molecule type" value="Genomic_DNA"/>
</dbReference>
<keyword evidence="2" id="KW-1185">Reference proteome</keyword>
<evidence type="ECO:0000313" key="2">
    <source>
        <dbReference type="Proteomes" id="UP000023152"/>
    </source>
</evidence>
<dbReference type="OrthoDB" id="28947at2759"/>
<sequence length="322" mass="37076">MISQKLSYLTLLPKQPTMKKRSKGEKKEEKVDELIATRAISVKSLHKKVTIKLYGLINEDKKRNAKAFEQHLMIDGIFKDKLNMHVMRLQQCVITRLSHLDKLLDIVKNWEKSEVLCVVPLLMSLFVGMKEHNDKRGILPSNRHLMTFNDRMKEQIAAFENTTTNPNGNEMIPHTKSDSHSLRSMSNAMFGANDNYQSINDKDIIIHNTYINANTNTRTTNGVNASNDRLIMKIHKLMQMSNKNRNVHFKSHKKDHANRVIAERYFIDNHNSDTNSSDNIDTNINAIGVTSSSFEHIGVTDKTHHYKISKELNEFNAIYSML</sequence>
<accession>X6P1R0</accession>
<organism evidence="1 2">
    <name type="scientific">Reticulomyxa filosa</name>
    <dbReference type="NCBI Taxonomy" id="46433"/>
    <lineage>
        <taxon>Eukaryota</taxon>
        <taxon>Sar</taxon>
        <taxon>Rhizaria</taxon>
        <taxon>Retaria</taxon>
        <taxon>Foraminifera</taxon>
        <taxon>Monothalamids</taxon>
        <taxon>Reticulomyxidae</taxon>
        <taxon>Reticulomyxa</taxon>
    </lineage>
</organism>
<gene>
    <name evidence="1" type="ORF">RFI_05630</name>
</gene>
<proteinExistence type="predicted"/>
<dbReference type="Proteomes" id="UP000023152">
    <property type="component" value="Unassembled WGS sequence"/>
</dbReference>
<reference evidence="1 2" key="1">
    <citation type="journal article" date="2013" name="Curr. Biol.">
        <title>The Genome of the Foraminiferan Reticulomyxa filosa.</title>
        <authorList>
            <person name="Glockner G."/>
            <person name="Hulsmann N."/>
            <person name="Schleicher M."/>
            <person name="Noegel A.A."/>
            <person name="Eichinger L."/>
            <person name="Gallinger C."/>
            <person name="Pawlowski J."/>
            <person name="Sierra R."/>
            <person name="Euteneuer U."/>
            <person name="Pillet L."/>
            <person name="Moustafa A."/>
            <person name="Platzer M."/>
            <person name="Groth M."/>
            <person name="Szafranski K."/>
            <person name="Schliwa M."/>
        </authorList>
    </citation>
    <scope>NUCLEOTIDE SEQUENCE [LARGE SCALE GENOMIC DNA]</scope>
</reference>
<evidence type="ECO:0000313" key="1">
    <source>
        <dbReference type="EMBL" id="ETO31487.1"/>
    </source>
</evidence>
<name>X6P1R0_RETFI</name>
<dbReference type="AlphaFoldDB" id="X6P1R0"/>
<protein>
    <submittedName>
        <fullName evidence="1">Uncharacterized protein</fullName>
    </submittedName>
</protein>
<comment type="caution">
    <text evidence="1">The sequence shown here is derived from an EMBL/GenBank/DDBJ whole genome shotgun (WGS) entry which is preliminary data.</text>
</comment>